<dbReference type="AlphaFoldDB" id="K8F131"/>
<keyword evidence="2" id="KW-0812">Transmembrane</keyword>
<feature type="compositionally biased region" description="Basic and acidic residues" evidence="1">
    <location>
        <begin position="688"/>
        <end position="701"/>
    </location>
</feature>
<feature type="transmembrane region" description="Helical" evidence="2">
    <location>
        <begin position="379"/>
        <end position="398"/>
    </location>
</feature>
<feature type="compositionally biased region" description="Polar residues" evidence="1">
    <location>
        <begin position="611"/>
        <end position="623"/>
    </location>
</feature>
<feature type="region of interest" description="Disordered" evidence="1">
    <location>
        <begin position="611"/>
        <end position="642"/>
    </location>
</feature>
<keyword evidence="2" id="KW-1133">Transmembrane helix</keyword>
<feature type="compositionally biased region" description="Basic and acidic residues" evidence="1">
    <location>
        <begin position="148"/>
        <end position="176"/>
    </location>
</feature>
<keyword evidence="2" id="KW-0472">Membrane</keyword>
<gene>
    <name evidence="3" type="ORF">Bathy07g02880</name>
</gene>
<reference evidence="3 4" key="1">
    <citation type="submission" date="2011-10" db="EMBL/GenBank/DDBJ databases">
        <authorList>
            <person name="Genoscope - CEA"/>
        </authorList>
    </citation>
    <scope>NUCLEOTIDE SEQUENCE [LARGE SCALE GENOMIC DNA]</scope>
    <source>
        <strain evidence="3 4">RCC 1105</strain>
    </source>
</reference>
<dbReference type="STRING" id="41875.K8F131"/>
<dbReference type="RefSeq" id="XP_007511920.1">
    <property type="nucleotide sequence ID" value="XM_007511858.1"/>
</dbReference>
<dbReference type="OrthoDB" id="1470350at2759"/>
<dbReference type="PANTHER" id="PTHR36459:SF1">
    <property type="entry name" value="FATTY ACID DESATURASE DOMAIN-CONTAINING PROTEIN-RELATED"/>
    <property type="match status" value="1"/>
</dbReference>
<feature type="transmembrane region" description="Helical" evidence="2">
    <location>
        <begin position="405"/>
        <end position="423"/>
    </location>
</feature>
<dbReference type="PANTHER" id="PTHR36459">
    <property type="entry name" value="ORF"/>
    <property type="match status" value="1"/>
</dbReference>
<evidence type="ECO:0000256" key="2">
    <source>
        <dbReference type="SAM" id="Phobius"/>
    </source>
</evidence>
<dbReference type="EMBL" id="FO082272">
    <property type="protein sequence ID" value="CCO66008.1"/>
    <property type="molecule type" value="Genomic_DNA"/>
</dbReference>
<proteinExistence type="predicted"/>
<keyword evidence="4" id="KW-1185">Reference proteome</keyword>
<feature type="region of interest" description="Disordered" evidence="1">
    <location>
        <begin position="119"/>
        <end position="184"/>
    </location>
</feature>
<sequence>MIFILDSVKDTDFYKKNRVPRTTDSRLVELATKLQSLDSLALFYFSSLLLLIIAIHLTFVFVRWFKKRVDVFRKTRYDVINYRLVKVTTKSDDDDGKKGEVDNSPLRAFQELFQPTPEKELKVPESAKNGTTTKTKTPSTPPPPNTDGTKKEGKKSPLRKLSFENGKKGEKEEEQKQNSPFSFLNNLFPEPNYVGYVTNADKTYTTVLMKDQTKKRKERRVKFIPDFVADKIKTQLLCDERDWPLVETLASVCVYLPLSIFLLVTVINIDELKNRKRDHFVGFVWLVVTRALFGKQFMSVLSKFSKYDVFKGKTARFLNRVPSILLAPAFGVPSGVYFFHRSAVMPDECTFDKDQDRVRNAKVLASTSKYQRDSISQFIMYWIRNAVFGPIELTLWVYKNRSVKDALKTVVGFYFSYSMYAFLKMQSPIAAFWTFFLPWVLSTWDLSFENWSKHMFITPRESNSVWAKNFTIINTNENQKSFNDGYKLLEHIYTGANSLDLIHWSEFPEKFLENRSQYGDHKTFVFTGISREEVAMLVFFGHLRKLATKCVDVGQGVGGKSYDDMVQAFEERLRPIIPEAKKDLNGFDAIVDFFENLFPADMFGNQENDINSNAKKSSATTTDKAVVTPKEKTVGAKQSTTPSNGISLSGIFDYPDAARDESEVALTYMNKKKNNFDSVMGLKPQSPAKERNKRDTENITP</sequence>
<protein>
    <submittedName>
        <fullName evidence="3">Uncharacterized protein</fullName>
    </submittedName>
</protein>
<dbReference type="Proteomes" id="UP000198341">
    <property type="component" value="Chromosome 7"/>
</dbReference>
<evidence type="ECO:0000313" key="4">
    <source>
        <dbReference type="Proteomes" id="UP000198341"/>
    </source>
</evidence>
<name>K8F131_9CHLO</name>
<feature type="transmembrane region" description="Helical" evidence="2">
    <location>
        <begin position="281"/>
        <end position="301"/>
    </location>
</feature>
<dbReference type="KEGG" id="bpg:Bathy07g02880"/>
<feature type="region of interest" description="Disordered" evidence="1">
    <location>
        <begin position="676"/>
        <end position="701"/>
    </location>
</feature>
<evidence type="ECO:0000256" key="1">
    <source>
        <dbReference type="SAM" id="MobiDB-lite"/>
    </source>
</evidence>
<feature type="transmembrane region" description="Helical" evidence="2">
    <location>
        <begin position="321"/>
        <end position="340"/>
    </location>
</feature>
<feature type="transmembrane region" description="Helical" evidence="2">
    <location>
        <begin position="249"/>
        <end position="269"/>
    </location>
</feature>
<feature type="compositionally biased region" description="Basic and acidic residues" evidence="1">
    <location>
        <begin position="90"/>
        <end position="101"/>
    </location>
</feature>
<feature type="compositionally biased region" description="Low complexity" evidence="1">
    <location>
        <begin position="129"/>
        <end position="138"/>
    </location>
</feature>
<feature type="transmembrane region" description="Helical" evidence="2">
    <location>
        <begin position="42"/>
        <end position="65"/>
    </location>
</feature>
<dbReference type="eggNOG" id="ENOG502RXW6">
    <property type="taxonomic scope" value="Eukaryota"/>
</dbReference>
<evidence type="ECO:0000313" key="3">
    <source>
        <dbReference type="EMBL" id="CCO66008.1"/>
    </source>
</evidence>
<feature type="region of interest" description="Disordered" evidence="1">
    <location>
        <begin position="90"/>
        <end position="109"/>
    </location>
</feature>
<organism evidence="3 4">
    <name type="scientific">Bathycoccus prasinos</name>
    <dbReference type="NCBI Taxonomy" id="41875"/>
    <lineage>
        <taxon>Eukaryota</taxon>
        <taxon>Viridiplantae</taxon>
        <taxon>Chlorophyta</taxon>
        <taxon>Mamiellophyceae</taxon>
        <taxon>Mamiellales</taxon>
        <taxon>Bathycoccaceae</taxon>
        <taxon>Bathycoccus</taxon>
    </lineage>
</organism>
<accession>K8F131</accession>
<dbReference type="GeneID" id="19014777"/>